<evidence type="ECO:0000313" key="3">
    <source>
        <dbReference type="Proteomes" id="UP000246635"/>
    </source>
</evidence>
<evidence type="ECO:0000259" key="1">
    <source>
        <dbReference type="Pfam" id="PF12728"/>
    </source>
</evidence>
<dbReference type="RefSeq" id="WP_174812909.1">
    <property type="nucleotide sequence ID" value="NZ_CP054613.1"/>
</dbReference>
<reference evidence="2 3" key="1">
    <citation type="submission" date="2018-05" db="EMBL/GenBank/DDBJ databases">
        <title>Genomic Encyclopedia of Type Strains, Phase III (KMG-III): the genomes of soil and plant-associated and newly described type strains.</title>
        <authorList>
            <person name="Whitman W."/>
        </authorList>
    </citation>
    <scope>NUCLEOTIDE SEQUENCE [LARGE SCALE GENOMIC DNA]</scope>
    <source>
        <strain evidence="2 3">CECT 5696</strain>
    </source>
</reference>
<dbReference type="InterPro" id="IPR010093">
    <property type="entry name" value="SinI_DNA-bd"/>
</dbReference>
<accession>A0A2V2YSB1</accession>
<dbReference type="Proteomes" id="UP000246635">
    <property type="component" value="Unassembled WGS sequence"/>
</dbReference>
<dbReference type="Pfam" id="PF12728">
    <property type="entry name" value="HTH_17"/>
    <property type="match status" value="1"/>
</dbReference>
<dbReference type="GO" id="GO:0003677">
    <property type="term" value="F:DNA binding"/>
    <property type="evidence" value="ECO:0007669"/>
    <property type="project" value="InterPro"/>
</dbReference>
<proteinExistence type="predicted"/>
<dbReference type="InterPro" id="IPR041657">
    <property type="entry name" value="HTH_17"/>
</dbReference>
<name>A0A2V2YSB1_9BACL</name>
<sequence length="70" mass="7843">MSAESIRPTLDVKAVADYLGISAVTVKRRIADGSLKAYKNGGYWKIKREWLIEHERSLIEPVSLKVGKLS</sequence>
<gene>
    <name evidence="2" type="ORF">DFQ01_121116</name>
</gene>
<protein>
    <submittedName>
        <fullName evidence="2">Excisionase family DNA binding protein</fullName>
    </submittedName>
</protein>
<comment type="caution">
    <text evidence="2">The sequence shown here is derived from an EMBL/GenBank/DDBJ whole genome shotgun (WGS) entry which is preliminary data.</text>
</comment>
<dbReference type="AlphaFoldDB" id="A0A2V2YSB1"/>
<feature type="domain" description="Helix-turn-helix" evidence="1">
    <location>
        <begin position="10"/>
        <end position="51"/>
    </location>
</feature>
<dbReference type="NCBIfam" id="TIGR01764">
    <property type="entry name" value="excise"/>
    <property type="match status" value="1"/>
</dbReference>
<keyword evidence="3" id="KW-1185">Reference proteome</keyword>
<evidence type="ECO:0000313" key="2">
    <source>
        <dbReference type="EMBL" id="PWV97472.1"/>
    </source>
</evidence>
<organism evidence="2 3">
    <name type="scientific">Paenibacillus cellulosilyticus</name>
    <dbReference type="NCBI Taxonomy" id="375489"/>
    <lineage>
        <taxon>Bacteria</taxon>
        <taxon>Bacillati</taxon>
        <taxon>Bacillota</taxon>
        <taxon>Bacilli</taxon>
        <taxon>Bacillales</taxon>
        <taxon>Paenibacillaceae</taxon>
        <taxon>Paenibacillus</taxon>
    </lineage>
</organism>
<dbReference type="EMBL" id="QGTQ01000021">
    <property type="protein sequence ID" value="PWV97472.1"/>
    <property type="molecule type" value="Genomic_DNA"/>
</dbReference>